<proteinExistence type="inferred from homology"/>
<evidence type="ECO:0000256" key="1">
    <source>
        <dbReference type="ARBA" id="ARBA00004123"/>
    </source>
</evidence>
<evidence type="ECO:0000256" key="12">
    <source>
        <dbReference type="ARBA" id="ARBA00055599"/>
    </source>
</evidence>
<dbReference type="GO" id="GO:0000390">
    <property type="term" value="P:spliceosomal complex disassembly"/>
    <property type="evidence" value="ECO:0007669"/>
    <property type="project" value="UniProtKB-ARBA"/>
</dbReference>
<dbReference type="Gene3D" id="3.40.50.300">
    <property type="entry name" value="P-loop containing nucleotide triphosphate hydrolases"/>
    <property type="match status" value="2"/>
</dbReference>
<comment type="subcellular location">
    <subcellularLocation>
        <location evidence="1">Nucleus</location>
    </subcellularLocation>
</comment>
<dbReference type="InterPro" id="IPR011709">
    <property type="entry name" value="DEAD-box_helicase_OB_fold"/>
</dbReference>
<dbReference type="InterPro" id="IPR001650">
    <property type="entry name" value="Helicase_C-like"/>
</dbReference>
<comment type="catalytic activity">
    <reaction evidence="11">
        <text>ATP + H2O = ADP + phosphate + H(+)</text>
        <dbReference type="Rhea" id="RHEA:13065"/>
        <dbReference type="ChEBI" id="CHEBI:15377"/>
        <dbReference type="ChEBI" id="CHEBI:15378"/>
        <dbReference type="ChEBI" id="CHEBI:30616"/>
        <dbReference type="ChEBI" id="CHEBI:43474"/>
        <dbReference type="ChEBI" id="CHEBI:456216"/>
        <dbReference type="EC" id="3.6.4.13"/>
    </reaction>
</comment>
<dbReference type="InterPro" id="IPR011545">
    <property type="entry name" value="DEAD/DEAH_box_helicase_dom"/>
</dbReference>
<evidence type="ECO:0000256" key="10">
    <source>
        <dbReference type="ARBA" id="ARBA00024333"/>
    </source>
</evidence>
<comment type="similarity">
    <text evidence="10">Belongs to the DEAD box helicase family. DEAH subfamily. DDX15/PRP43 sub-subfamily.</text>
</comment>
<evidence type="ECO:0000256" key="9">
    <source>
        <dbReference type="ARBA" id="ARBA00023242"/>
    </source>
</evidence>
<dbReference type="PROSITE" id="PS51192">
    <property type="entry name" value="HELICASE_ATP_BIND_1"/>
    <property type="match status" value="1"/>
</dbReference>
<keyword evidence="7" id="KW-0067">ATP-binding</keyword>
<evidence type="ECO:0000256" key="2">
    <source>
        <dbReference type="ARBA" id="ARBA00012552"/>
    </source>
</evidence>
<evidence type="ECO:0000256" key="7">
    <source>
        <dbReference type="ARBA" id="ARBA00022840"/>
    </source>
</evidence>
<sequence>MADRRPDEQEMSRPKKPRTGDLDPTANPYLAHMYEESDDYNTGYKSRNGYSNGSSTATSLSKFKRHQTTALQAHTAEDGPNNPLNNAPLSQQYFNILKTRRDLPVHKQRQEFLDLFQKTQILVFVGETGSGKTTQIPQFVVFDDLPHMSGKLVACTQPRRVAAMSVAQRVANEMDVKLGDEVGYSIRFEDVTSSKTILKYMTDGMLLREAMHDHDLTRYSCIILDEAHERTLSTDILMGLLKEVAVRRPDLKIVIMSATLDAQKFQRYFMDAPLLAVPGRTHPVEIFYTPEPERDYVEAALRTVLQIHATEPEGDILLFLTGEEEIEDACRKITLEADEMIREADAGPIKVYPLYGTLPPHQQQKIFEPAPPPARAGGRPGRKVIVGTNIAETSLTIDGIVYVVDPGFSKQKVYNPRIRVESLLVSPISKASAQQRAGRAGRTRPGKCFRLYTEAAFKKELIEQTYPEILRSNLANTVLELKKLGIDDLVHFDLMDPPAPETLMRALEELNYLACLDDDGNLTQLGKLASEFPLDPALAVMLISSPEFYCSNEMLSLTALLSVPQVFVRPASAKKRADEMKALFAHPDGDHLTMLNVYHAFKGPAAANDPKRWCHEHFLSLRALQSADNVRQQLKRIMEKNELELLSTDFNDKNYYTNIRRALVAGFFMQIAKKDGTGKTYKTVKDDQSVLLHPSTVLNVDSEWVVYNEFVLTTKNYVRTVTSVKPEWLLDIAPNYYDLSTFAKGDIRTALQKTVDKVNRRQAMKGGR</sequence>
<gene>
    <name evidence="16" type="ORF">D0Z07_1894</name>
</gene>
<reference evidence="16" key="1">
    <citation type="submission" date="2019-07" db="EMBL/GenBank/DDBJ databases">
        <title>Hyphodiscus hymeniophilus genome sequencing and assembly.</title>
        <authorList>
            <person name="Kramer G."/>
            <person name="Nodwell J."/>
        </authorList>
    </citation>
    <scope>NUCLEOTIDE SEQUENCE</scope>
    <source>
        <strain evidence="16">ATCC 34498</strain>
    </source>
</reference>
<dbReference type="GO" id="GO:0071014">
    <property type="term" value="C:post-mRNA release spliceosomal complex"/>
    <property type="evidence" value="ECO:0007669"/>
    <property type="project" value="UniProtKB-ARBA"/>
</dbReference>
<dbReference type="FunFam" id="3.40.50.300:FF:000007">
    <property type="entry name" value="Pre-mRNA-splicing factor ATP-dependent RNA helicase"/>
    <property type="match status" value="1"/>
</dbReference>
<dbReference type="Proteomes" id="UP000785200">
    <property type="component" value="Unassembled WGS sequence"/>
</dbReference>
<dbReference type="InterPro" id="IPR048333">
    <property type="entry name" value="HA2_WH"/>
</dbReference>
<dbReference type="FunFam" id="3.40.50.300:FF:000324">
    <property type="entry name" value="pre-mRNA-splicing factor ATP-dependent RNA helicase DHX15"/>
    <property type="match status" value="1"/>
</dbReference>
<keyword evidence="3" id="KW-0507">mRNA processing</keyword>
<dbReference type="CDD" id="cd18791">
    <property type="entry name" value="SF2_C_RHA"/>
    <property type="match status" value="1"/>
</dbReference>
<evidence type="ECO:0000256" key="6">
    <source>
        <dbReference type="ARBA" id="ARBA00022806"/>
    </source>
</evidence>
<dbReference type="GO" id="GO:0003724">
    <property type="term" value="F:RNA helicase activity"/>
    <property type="evidence" value="ECO:0007669"/>
    <property type="project" value="UniProtKB-EC"/>
</dbReference>
<keyword evidence="4" id="KW-0547">Nucleotide-binding</keyword>
<dbReference type="InterPro" id="IPR007502">
    <property type="entry name" value="Helicase-assoc_dom"/>
</dbReference>
<dbReference type="GO" id="GO:0003723">
    <property type="term" value="F:RNA binding"/>
    <property type="evidence" value="ECO:0007669"/>
    <property type="project" value="TreeGrafter"/>
</dbReference>
<feature type="compositionally biased region" description="Basic and acidic residues" evidence="13">
    <location>
        <begin position="1"/>
        <end position="21"/>
    </location>
</feature>
<dbReference type="PROSITE" id="PS51194">
    <property type="entry name" value="HELICASE_CTER"/>
    <property type="match status" value="1"/>
</dbReference>
<dbReference type="InterPro" id="IPR014001">
    <property type="entry name" value="Helicase_ATP-bd"/>
</dbReference>
<dbReference type="InterPro" id="IPR044756">
    <property type="entry name" value="DHX15_DEXHc"/>
</dbReference>
<dbReference type="SMART" id="SM00487">
    <property type="entry name" value="DEXDc"/>
    <property type="match status" value="1"/>
</dbReference>
<dbReference type="CDD" id="cd17973">
    <property type="entry name" value="DEXHc_DHX15"/>
    <property type="match status" value="1"/>
</dbReference>
<evidence type="ECO:0000313" key="16">
    <source>
        <dbReference type="EMBL" id="KAG0651502.1"/>
    </source>
</evidence>
<accession>A0A9P6VPZ8</accession>
<dbReference type="SUPFAM" id="SSF52540">
    <property type="entry name" value="P-loop containing nucleoside triphosphate hydrolases"/>
    <property type="match status" value="1"/>
</dbReference>
<keyword evidence="9" id="KW-0539">Nucleus</keyword>
<keyword evidence="17" id="KW-1185">Reference proteome</keyword>
<keyword evidence="5" id="KW-0378">Hydrolase</keyword>
<dbReference type="GO" id="GO:0005524">
    <property type="term" value="F:ATP binding"/>
    <property type="evidence" value="ECO:0007669"/>
    <property type="project" value="UniProtKB-KW"/>
</dbReference>
<dbReference type="AlphaFoldDB" id="A0A9P6VPZ8"/>
<dbReference type="EC" id="3.6.4.13" evidence="2"/>
<feature type="domain" description="Helicase ATP-binding" evidence="14">
    <location>
        <begin position="113"/>
        <end position="278"/>
    </location>
</feature>
<dbReference type="SMART" id="SM00847">
    <property type="entry name" value="HA2"/>
    <property type="match status" value="1"/>
</dbReference>
<evidence type="ECO:0000256" key="4">
    <source>
        <dbReference type="ARBA" id="ARBA00022741"/>
    </source>
</evidence>
<name>A0A9P6VPZ8_9HELO</name>
<feature type="region of interest" description="Disordered" evidence="13">
    <location>
        <begin position="1"/>
        <end position="88"/>
    </location>
</feature>
<dbReference type="PANTHER" id="PTHR18934:SF109">
    <property type="entry name" value="ATP-DEPENDENT RNA HELICASE DHX15 HOMOLOG"/>
    <property type="match status" value="1"/>
</dbReference>
<keyword evidence="6 16" id="KW-0347">Helicase</keyword>
<dbReference type="PANTHER" id="PTHR18934">
    <property type="entry name" value="ATP-DEPENDENT RNA HELICASE"/>
    <property type="match status" value="1"/>
</dbReference>
<evidence type="ECO:0000259" key="14">
    <source>
        <dbReference type="PROSITE" id="PS51192"/>
    </source>
</evidence>
<protein>
    <recommendedName>
        <fullName evidence="2">RNA helicase</fullName>
        <ecNumber evidence="2">3.6.4.13</ecNumber>
    </recommendedName>
</protein>
<feature type="compositionally biased region" description="Polar residues" evidence="13">
    <location>
        <begin position="43"/>
        <end position="61"/>
    </location>
</feature>
<evidence type="ECO:0000259" key="15">
    <source>
        <dbReference type="PROSITE" id="PS51194"/>
    </source>
</evidence>
<dbReference type="FunFam" id="1.20.120.1080:FF:000003">
    <property type="entry name" value="Pre-mRNA-splicing factor ATP-dependent RNA helicase PRP43"/>
    <property type="match status" value="1"/>
</dbReference>
<dbReference type="Pfam" id="PF21010">
    <property type="entry name" value="HA2_C"/>
    <property type="match status" value="1"/>
</dbReference>
<evidence type="ECO:0000313" key="17">
    <source>
        <dbReference type="Proteomes" id="UP000785200"/>
    </source>
</evidence>
<dbReference type="EMBL" id="VNKQ01000004">
    <property type="protein sequence ID" value="KAG0651502.1"/>
    <property type="molecule type" value="Genomic_DNA"/>
</dbReference>
<evidence type="ECO:0000256" key="3">
    <source>
        <dbReference type="ARBA" id="ARBA00022664"/>
    </source>
</evidence>
<feature type="domain" description="Helicase C-terminal" evidence="15">
    <location>
        <begin position="303"/>
        <end position="485"/>
    </location>
</feature>
<dbReference type="Gene3D" id="1.20.120.1080">
    <property type="match status" value="1"/>
</dbReference>
<dbReference type="OrthoDB" id="10253254at2759"/>
<evidence type="ECO:0000256" key="8">
    <source>
        <dbReference type="ARBA" id="ARBA00023187"/>
    </source>
</evidence>
<evidence type="ECO:0000256" key="5">
    <source>
        <dbReference type="ARBA" id="ARBA00022801"/>
    </source>
</evidence>
<evidence type="ECO:0000256" key="11">
    <source>
        <dbReference type="ARBA" id="ARBA00047984"/>
    </source>
</evidence>
<comment type="function">
    <text evidence="12">Pre-mRNA processing factor involved in disassembly of spliceosomes after the release of mature mRNA.</text>
</comment>
<dbReference type="Pfam" id="PF07717">
    <property type="entry name" value="OB_NTP_bind"/>
    <property type="match status" value="1"/>
</dbReference>
<dbReference type="Pfam" id="PF04408">
    <property type="entry name" value="WHD_HA2"/>
    <property type="match status" value="1"/>
</dbReference>
<evidence type="ECO:0000256" key="13">
    <source>
        <dbReference type="SAM" id="MobiDB-lite"/>
    </source>
</evidence>
<dbReference type="InterPro" id="IPR027417">
    <property type="entry name" value="P-loop_NTPase"/>
</dbReference>
<dbReference type="Pfam" id="PF00271">
    <property type="entry name" value="Helicase_C"/>
    <property type="match status" value="1"/>
</dbReference>
<dbReference type="Pfam" id="PF00270">
    <property type="entry name" value="DEAD"/>
    <property type="match status" value="1"/>
</dbReference>
<dbReference type="PROSITE" id="PS00690">
    <property type="entry name" value="DEAH_ATP_HELICASE"/>
    <property type="match status" value="1"/>
</dbReference>
<dbReference type="GO" id="GO:0016787">
    <property type="term" value="F:hydrolase activity"/>
    <property type="evidence" value="ECO:0007669"/>
    <property type="project" value="UniProtKB-KW"/>
</dbReference>
<organism evidence="16 17">
    <name type="scientific">Hyphodiscus hymeniophilus</name>
    <dbReference type="NCBI Taxonomy" id="353542"/>
    <lineage>
        <taxon>Eukaryota</taxon>
        <taxon>Fungi</taxon>
        <taxon>Dikarya</taxon>
        <taxon>Ascomycota</taxon>
        <taxon>Pezizomycotina</taxon>
        <taxon>Leotiomycetes</taxon>
        <taxon>Helotiales</taxon>
        <taxon>Hyphodiscaceae</taxon>
        <taxon>Hyphodiscus</taxon>
    </lineage>
</organism>
<dbReference type="InterPro" id="IPR002464">
    <property type="entry name" value="DNA/RNA_helicase_DEAH_CS"/>
</dbReference>
<dbReference type="SMART" id="SM00490">
    <property type="entry name" value="HELICc"/>
    <property type="match status" value="1"/>
</dbReference>
<comment type="caution">
    <text evidence="16">The sequence shown here is derived from an EMBL/GenBank/DDBJ whole genome shotgun (WGS) entry which is preliminary data.</text>
</comment>
<keyword evidence="8" id="KW-0508">mRNA splicing</keyword>